<reference evidence="3 4" key="1">
    <citation type="submission" date="2019-12" db="EMBL/GenBank/DDBJ databases">
        <authorList>
            <person name="Floudas D."/>
            <person name="Bentzer J."/>
            <person name="Ahren D."/>
            <person name="Johansson T."/>
            <person name="Persson P."/>
            <person name="Tunlid A."/>
        </authorList>
    </citation>
    <scope>NUCLEOTIDE SEQUENCE [LARGE SCALE GENOMIC DNA]</scope>
    <source>
        <strain evidence="3 4">CBS 102.39</strain>
    </source>
</reference>
<evidence type="ECO:0000313" key="3">
    <source>
        <dbReference type="EMBL" id="KAF4613616.1"/>
    </source>
</evidence>
<feature type="region of interest" description="Disordered" evidence="1">
    <location>
        <begin position="686"/>
        <end position="804"/>
    </location>
</feature>
<dbReference type="PANTHER" id="PTHR42103:SF2">
    <property type="entry name" value="AB HYDROLASE-1 DOMAIN-CONTAINING PROTEIN"/>
    <property type="match status" value="1"/>
</dbReference>
<proteinExistence type="predicted"/>
<dbReference type="Gene3D" id="3.40.50.1820">
    <property type="entry name" value="alpha/beta hydrolase"/>
    <property type="match status" value="1"/>
</dbReference>
<dbReference type="SUPFAM" id="SSF53474">
    <property type="entry name" value="alpha/beta-Hydrolases"/>
    <property type="match status" value="1"/>
</dbReference>
<evidence type="ECO:0000259" key="2">
    <source>
        <dbReference type="Pfam" id="PF02129"/>
    </source>
</evidence>
<accession>A0A8H4VJX5</accession>
<protein>
    <recommendedName>
        <fullName evidence="2">Xaa-Pro dipeptidyl-peptidase-like domain-containing protein</fullName>
    </recommendedName>
</protein>
<dbReference type="InterPro" id="IPR000383">
    <property type="entry name" value="Xaa-Pro-like_dom"/>
</dbReference>
<feature type="domain" description="Xaa-Pro dipeptidyl-peptidase-like" evidence="2">
    <location>
        <begin position="18"/>
        <end position="125"/>
    </location>
</feature>
<dbReference type="PANTHER" id="PTHR42103">
    <property type="entry name" value="ALPHA/BETA-HYDROLASES SUPERFAMILY PROTEIN"/>
    <property type="match status" value="1"/>
</dbReference>
<evidence type="ECO:0000256" key="1">
    <source>
        <dbReference type="SAM" id="MobiDB-lite"/>
    </source>
</evidence>
<dbReference type="InterPro" id="IPR029058">
    <property type="entry name" value="AB_hydrolase_fold"/>
</dbReference>
<feature type="region of interest" description="Disordered" evidence="1">
    <location>
        <begin position="819"/>
        <end position="842"/>
    </location>
</feature>
<feature type="compositionally biased region" description="Basic and acidic residues" evidence="1">
    <location>
        <begin position="709"/>
        <end position="722"/>
    </location>
</feature>
<gene>
    <name evidence="3" type="ORF">D9613_007741</name>
</gene>
<feature type="compositionally biased region" description="Basic and acidic residues" evidence="1">
    <location>
        <begin position="336"/>
        <end position="359"/>
    </location>
</feature>
<dbReference type="Pfam" id="PF02129">
    <property type="entry name" value="Peptidase_S15"/>
    <property type="match status" value="1"/>
</dbReference>
<feature type="compositionally biased region" description="Low complexity" evidence="1">
    <location>
        <begin position="575"/>
        <end position="588"/>
    </location>
</feature>
<keyword evidence="4" id="KW-1185">Reference proteome</keyword>
<feature type="compositionally biased region" description="Polar residues" evidence="1">
    <location>
        <begin position="462"/>
        <end position="475"/>
    </location>
</feature>
<comment type="caution">
    <text evidence="3">The sequence shown here is derived from an EMBL/GenBank/DDBJ whole genome shotgun (WGS) entry which is preliminary data.</text>
</comment>
<organism evidence="3 4">
    <name type="scientific">Agrocybe pediades</name>
    <dbReference type="NCBI Taxonomy" id="84607"/>
    <lineage>
        <taxon>Eukaryota</taxon>
        <taxon>Fungi</taxon>
        <taxon>Dikarya</taxon>
        <taxon>Basidiomycota</taxon>
        <taxon>Agaricomycotina</taxon>
        <taxon>Agaricomycetes</taxon>
        <taxon>Agaricomycetidae</taxon>
        <taxon>Agaricales</taxon>
        <taxon>Agaricineae</taxon>
        <taxon>Strophariaceae</taxon>
        <taxon>Agrocybe</taxon>
    </lineage>
</organism>
<dbReference type="AlphaFoldDB" id="A0A8H4VJX5"/>
<feature type="compositionally biased region" description="Low complexity" evidence="1">
    <location>
        <begin position="483"/>
        <end position="507"/>
    </location>
</feature>
<feature type="region of interest" description="Disordered" evidence="1">
    <location>
        <begin position="427"/>
        <end position="671"/>
    </location>
</feature>
<feature type="region of interest" description="Disordered" evidence="1">
    <location>
        <begin position="314"/>
        <end position="395"/>
    </location>
</feature>
<feature type="compositionally biased region" description="Low complexity" evidence="1">
    <location>
        <begin position="610"/>
        <end position="641"/>
    </location>
</feature>
<feature type="compositionally biased region" description="Polar residues" evidence="1">
    <location>
        <begin position="524"/>
        <end position="534"/>
    </location>
</feature>
<evidence type="ECO:0000313" key="4">
    <source>
        <dbReference type="Proteomes" id="UP000521872"/>
    </source>
</evidence>
<dbReference type="EMBL" id="JAACJL010000045">
    <property type="protein sequence ID" value="KAF4613616.1"/>
    <property type="molecule type" value="Genomic_DNA"/>
</dbReference>
<feature type="compositionally biased region" description="Basic and acidic residues" evidence="1">
    <location>
        <begin position="732"/>
        <end position="745"/>
    </location>
</feature>
<sequence length="842" mass="88400">MAQRLPSPESQLVSIPTGVSLQTDLWQPSHPAGDNNKLAVLLHPWSWLGGRKEDPVLSCLLGPLISQGYHVVRYNSRGVGGSTGWASFTGFKEAKDLEALVTWAMDLISNVQRVVIIGYSHGSLIASLHPLIPSVKTSHVLLSYPLGPRGWLTLFHSSTYTTTLKELIQQPDSNVLIIFGDCDEFTAHSKYSSWVSEFGDAKNVKIEEVKDATHFWQGEMLPNLVGHLSTHVALFPTQSSATHLLATFPAFNPCVAACSPLLIVQAADVSPFNQSAHVRDFICNHVGYRPLPDERPRQSVANLIGRFETQTKRLSQISASSPSRSSSVVSHITGDSAKEEVKERREWPPKSVAEAEKPSRHLPPALITQSSSAGSELSSNNKWTKEASGPTTEEAEVPLTAKALNASQRQIQGEPNSFLENWIKDIPSSQLPMGPEAAPAIPEPDQASMATPTPRVAHKFTTPATPRTSNAAKTGSSKPPNPASAKGPASSASKAPITKTTTSKAPTSKPPVTPMTPKALKPQHTGQSVASSATKRPAIKTATPSIKTPSRPDVAGSKTPTSAARPKTPSSGLFAPTAASLARSRSAAPPVPSPPKKVISSSSVDRLSKPTAASKARIASAPATSTSPARPSTTAARTSTAKSKLPATPDKKATKTSVVPKPKAATGAAVAASVAGIGIAEAITDAKDKTGEGALPTNSEASDGAPESTEGHSEEGSTKEESEAPASAQSDAGHEEGAQSEDHDAQSIGDQVGAENKQSAGSEELNVETPRSPSPTPDAGSATADEIAEPDTSIPEAPQETKDELEDIVNLLESVSITKSLDGDSIADIPDEIQEIPSDNDK</sequence>
<dbReference type="Proteomes" id="UP000521872">
    <property type="component" value="Unassembled WGS sequence"/>
</dbReference>
<name>A0A8H4VJX5_9AGAR</name>
<feature type="compositionally biased region" description="Low complexity" evidence="1">
    <location>
        <begin position="315"/>
        <end position="330"/>
    </location>
</feature>
<feature type="compositionally biased region" description="Low complexity" evidence="1">
    <location>
        <begin position="370"/>
        <end position="379"/>
    </location>
</feature>
<dbReference type="GO" id="GO:0016787">
    <property type="term" value="F:hydrolase activity"/>
    <property type="evidence" value="ECO:0007669"/>
    <property type="project" value="InterPro"/>
</dbReference>